<keyword evidence="1" id="KW-0175">Coiled coil</keyword>
<dbReference type="RefSeq" id="WP_200356125.1">
    <property type="nucleotide sequence ID" value="NZ_JAENIL010000023.1"/>
</dbReference>
<reference evidence="3" key="1">
    <citation type="submission" date="2021-01" db="EMBL/GenBank/DDBJ databases">
        <title>Modified the classification status of verrucomicrobia.</title>
        <authorList>
            <person name="Feng X."/>
        </authorList>
    </citation>
    <scope>NUCLEOTIDE SEQUENCE</scope>
    <source>
        <strain evidence="3">KCTC 13126</strain>
    </source>
</reference>
<evidence type="ECO:0000256" key="1">
    <source>
        <dbReference type="SAM" id="Coils"/>
    </source>
</evidence>
<comment type="caution">
    <text evidence="3">The sequence shown here is derived from an EMBL/GenBank/DDBJ whole genome shotgun (WGS) entry which is preliminary data.</text>
</comment>
<dbReference type="Proteomes" id="UP000617628">
    <property type="component" value="Unassembled WGS sequence"/>
</dbReference>
<feature type="region of interest" description="Disordered" evidence="2">
    <location>
        <begin position="269"/>
        <end position="288"/>
    </location>
</feature>
<sequence>MKLLEKILAYALIVSAIGLASPAFSQIGEKESGAHHKRLLSRVLKNPDSAPEGVKQDIIALRVSQEEIRRAWVNEYRPEKGATTSEIREAREAFQSDYAEQIEASRELRISVMNQLRDGARRAIDESEWSEEARTLYQEYQGVQSELDEAWKAVKAELGEDATRKEVNAARRRFDEANADLVAKQKELAVAVRQLIRDNRDRTVSAREPLPEELQTLRSDMNVLRDELRQRKQEAHEDMRGMSRREREQYRKDLLDELKELHDEIKERRRQVIDEVRDGQTGDRRPEG</sequence>
<evidence type="ECO:0000256" key="2">
    <source>
        <dbReference type="SAM" id="MobiDB-lite"/>
    </source>
</evidence>
<gene>
    <name evidence="3" type="ORF">JIN87_13645</name>
</gene>
<protein>
    <submittedName>
        <fullName evidence="3">Uncharacterized protein</fullName>
    </submittedName>
</protein>
<accession>A0A934RUK3</accession>
<keyword evidence="4" id="KW-1185">Reference proteome</keyword>
<name>A0A934RUK3_9BACT</name>
<evidence type="ECO:0000313" key="4">
    <source>
        <dbReference type="Proteomes" id="UP000617628"/>
    </source>
</evidence>
<feature type="coiled-coil region" evidence="1">
    <location>
        <begin position="160"/>
        <end position="187"/>
    </location>
</feature>
<evidence type="ECO:0000313" key="3">
    <source>
        <dbReference type="EMBL" id="MBK1877915.1"/>
    </source>
</evidence>
<dbReference type="EMBL" id="JAENIL010000023">
    <property type="protein sequence ID" value="MBK1877915.1"/>
    <property type="molecule type" value="Genomic_DNA"/>
</dbReference>
<organism evidence="3 4">
    <name type="scientific">Pelagicoccus mobilis</name>
    <dbReference type="NCBI Taxonomy" id="415221"/>
    <lineage>
        <taxon>Bacteria</taxon>
        <taxon>Pseudomonadati</taxon>
        <taxon>Verrucomicrobiota</taxon>
        <taxon>Opitutia</taxon>
        <taxon>Puniceicoccales</taxon>
        <taxon>Pelagicoccaceae</taxon>
        <taxon>Pelagicoccus</taxon>
    </lineage>
</organism>
<dbReference type="AlphaFoldDB" id="A0A934RUK3"/>
<proteinExistence type="predicted"/>